<protein>
    <submittedName>
        <fullName evidence="2">Uncharacterized protein</fullName>
    </submittedName>
</protein>
<name>A0A8J6BT02_ZIZPA</name>
<organism evidence="2 3">
    <name type="scientific">Zizania palustris</name>
    <name type="common">Northern wild rice</name>
    <dbReference type="NCBI Taxonomy" id="103762"/>
    <lineage>
        <taxon>Eukaryota</taxon>
        <taxon>Viridiplantae</taxon>
        <taxon>Streptophyta</taxon>
        <taxon>Embryophyta</taxon>
        <taxon>Tracheophyta</taxon>
        <taxon>Spermatophyta</taxon>
        <taxon>Magnoliopsida</taxon>
        <taxon>Liliopsida</taxon>
        <taxon>Poales</taxon>
        <taxon>Poaceae</taxon>
        <taxon>BOP clade</taxon>
        <taxon>Oryzoideae</taxon>
        <taxon>Oryzeae</taxon>
        <taxon>Zizaniinae</taxon>
        <taxon>Zizania</taxon>
    </lineage>
</organism>
<gene>
    <name evidence="2" type="ORF">GUJ93_ZPchr0012g19909</name>
</gene>
<dbReference type="EMBL" id="JAAALK010000080">
    <property type="protein sequence ID" value="KAG8095382.1"/>
    <property type="molecule type" value="Genomic_DNA"/>
</dbReference>
<evidence type="ECO:0000313" key="2">
    <source>
        <dbReference type="EMBL" id="KAG8095382.1"/>
    </source>
</evidence>
<proteinExistence type="predicted"/>
<reference evidence="2" key="2">
    <citation type="submission" date="2021-02" db="EMBL/GenBank/DDBJ databases">
        <authorList>
            <person name="Kimball J.A."/>
            <person name="Haas M.W."/>
            <person name="Macchietto M."/>
            <person name="Kono T."/>
            <person name="Duquette J."/>
            <person name="Shao M."/>
        </authorList>
    </citation>
    <scope>NUCLEOTIDE SEQUENCE</scope>
    <source>
        <tissue evidence="2">Fresh leaf tissue</tissue>
    </source>
</reference>
<reference evidence="2" key="1">
    <citation type="journal article" date="2021" name="bioRxiv">
        <title>Whole Genome Assembly and Annotation of Northern Wild Rice, Zizania palustris L., Supports a Whole Genome Duplication in the Zizania Genus.</title>
        <authorList>
            <person name="Haas M."/>
            <person name="Kono T."/>
            <person name="Macchietto M."/>
            <person name="Millas R."/>
            <person name="McGilp L."/>
            <person name="Shao M."/>
            <person name="Duquette J."/>
            <person name="Hirsch C.N."/>
            <person name="Kimball J."/>
        </authorList>
    </citation>
    <scope>NUCLEOTIDE SEQUENCE</scope>
    <source>
        <tissue evidence="2">Fresh leaf tissue</tissue>
    </source>
</reference>
<sequence length="151" mass="16285">MPPRWSEHPPPLSDLERHSRCRIWRAAAAAGSGEALQPLDLGRCRHQIWGSATAGSGALPWPDLGRRRHQIWSIVAEKMSSSSSDDGRHGTMVEVIFPDGAGGTSGSSPAAGTASTTPTKADDEQDKISKQADDYERSFGDVDQDIDNLYV</sequence>
<evidence type="ECO:0000256" key="1">
    <source>
        <dbReference type="SAM" id="MobiDB-lite"/>
    </source>
</evidence>
<evidence type="ECO:0000313" key="3">
    <source>
        <dbReference type="Proteomes" id="UP000729402"/>
    </source>
</evidence>
<feature type="compositionally biased region" description="Acidic residues" evidence="1">
    <location>
        <begin position="142"/>
        <end position="151"/>
    </location>
</feature>
<feature type="region of interest" description="Disordered" evidence="1">
    <location>
        <begin position="95"/>
        <end position="151"/>
    </location>
</feature>
<dbReference type="Proteomes" id="UP000729402">
    <property type="component" value="Unassembled WGS sequence"/>
</dbReference>
<feature type="compositionally biased region" description="Basic and acidic residues" evidence="1">
    <location>
        <begin position="120"/>
        <end position="140"/>
    </location>
</feature>
<comment type="caution">
    <text evidence="2">The sequence shown here is derived from an EMBL/GenBank/DDBJ whole genome shotgun (WGS) entry which is preliminary data.</text>
</comment>
<accession>A0A8J6BT02</accession>
<feature type="compositionally biased region" description="Low complexity" evidence="1">
    <location>
        <begin position="106"/>
        <end position="119"/>
    </location>
</feature>
<dbReference type="AlphaFoldDB" id="A0A8J6BT02"/>
<keyword evidence="3" id="KW-1185">Reference proteome</keyword>